<dbReference type="RefSeq" id="WP_338169347.1">
    <property type="nucleotide sequence ID" value="NZ_JAKUUN010000001.1"/>
</dbReference>
<dbReference type="AlphaFoldDB" id="A0A2V3HPC1"/>
<reference evidence="2 3" key="1">
    <citation type="journal article" date="2015" name="Nat. Commun.">
        <title>Genomic and transcriptomic evidence for scavenging of diverse organic compounds by widespread deep-sea archaea.</title>
        <authorList>
            <person name="Li M."/>
            <person name="Baker B.J."/>
            <person name="Anantharaman K."/>
            <person name="Jain S."/>
            <person name="Breier J.A."/>
            <person name="Dick G.J."/>
        </authorList>
    </citation>
    <scope>NUCLEOTIDE SEQUENCE [LARGE SCALE GENOMIC DNA]</scope>
    <source>
        <strain evidence="2">Cayman_51_deep</strain>
    </source>
</reference>
<accession>A0A2V3HPC1</accession>
<evidence type="ECO:0000256" key="1">
    <source>
        <dbReference type="SAM" id="MobiDB-lite"/>
    </source>
</evidence>
<organism evidence="2 3">
    <name type="scientific">Candidatus Thalassarchaeum betae</name>
    <dbReference type="NCBI Taxonomy" id="2599289"/>
    <lineage>
        <taxon>Archaea</taxon>
        <taxon>Methanobacteriati</taxon>
        <taxon>Thermoplasmatota</taxon>
        <taxon>Candidatus Poseidoniia</taxon>
        <taxon>Candidatus Poseidoniales</taxon>
        <taxon>Candidatus Thalassarchaeaceae</taxon>
        <taxon>Candidatus Thalassarchaeum</taxon>
    </lineage>
</organism>
<dbReference type="EMBL" id="PSPG01000013">
    <property type="protein sequence ID" value="PXF20977.1"/>
    <property type="molecule type" value="Genomic_DNA"/>
</dbReference>
<proteinExistence type="predicted"/>
<feature type="region of interest" description="Disordered" evidence="1">
    <location>
        <begin position="17"/>
        <end position="72"/>
    </location>
</feature>
<dbReference type="Proteomes" id="UP000248161">
    <property type="component" value="Unassembled WGS sequence"/>
</dbReference>
<protein>
    <submittedName>
        <fullName evidence="2">Uncharacterized protein</fullName>
    </submittedName>
</protein>
<sequence>MYECPICGLVSAGSPSCPACGSDEGSGPAPVTELEHSDTESSPEPIDLPFDLDRDASIPASSELPFDLDVAPEPPAEGSLLFGLEDSPGALSSTSLAFGLDHIPENDDD</sequence>
<evidence type="ECO:0000313" key="3">
    <source>
        <dbReference type="Proteomes" id="UP000248161"/>
    </source>
</evidence>
<evidence type="ECO:0000313" key="2">
    <source>
        <dbReference type="EMBL" id="PXF20977.1"/>
    </source>
</evidence>
<comment type="caution">
    <text evidence="2">The sequence shown here is derived from an EMBL/GenBank/DDBJ whole genome shotgun (WGS) entry which is preliminary data.</text>
</comment>
<gene>
    <name evidence="2" type="ORF">CXX69_05960</name>
</gene>
<name>A0A2V3HPC1_9ARCH</name>